<reference evidence="3" key="1">
    <citation type="journal article" date="2014" name="Proc. Natl. Acad. Sci. U.S.A.">
        <title>Extensive sampling of basidiomycete genomes demonstrates inadequacy of the white-rot/brown-rot paradigm for wood decay fungi.</title>
        <authorList>
            <person name="Riley R."/>
            <person name="Salamov A.A."/>
            <person name="Brown D.W."/>
            <person name="Nagy L.G."/>
            <person name="Floudas D."/>
            <person name="Held B.W."/>
            <person name="Levasseur A."/>
            <person name="Lombard V."/>
            <person name="Morin E."/>
            <person name="Otillar R."/>
            <person name="Lindquist E.A."/>
            <person name="Sun H."/>
            <person name="LaButti K.M."/>
            <person name="Schmutz J."/>
            <person name="Jabbour D."/>
            <person name="Luo H."/>
            <person name="Baker S.E."/>
            <person name="Pisabarro A.G."/>
            <person name="Walton J.D."/>
            <person name="Blanchette R.A."/>
            <person name="Henrissat B."/>
            <person name="Martin F."/>
            <person name="Cullen D."/>
            <person name="Hibbett D.S."/>
            <person name="Grigoriev I.V."/>
        </authorList>
    </citation>
    <scope>NUCLEOTIDE SEQUENCE [LARGE SCALE GENOMIC DNA]</scope>
    <source>
        <strain evidence="3">CBS 339.88</strain>
    </source>
</reference>
<dbReference type="HOGENOM" id="CLU_2097050_0_0_1"/>
<organism evidence="2 3">
    <name type="scientific">Galerina marginata (strain CBS 339.88)</name>
    <dbReference type="NCBI Taxonomy" id="685588"/>
    <lineage>
        <taxon>Eukaryota</taxon>
        <taxon>Fungi</taxon>
        <taxon>Dikarya</taxon>
        <taxon>Basidiomycota</taxon>
        <taxon>Agaricomycotina</taxon>
        <taxon>Agaricomycetes</taxon>
        <taxon>Agaricomycetidae</taxon>
        <taxon>Agaricales</taxon>
        <taxon>Agaricineae</taxon>
        <taxon>Strophariaceae</taxon>
        <taxon>Galerina</taxon>
    </lineage>
</organism>
<accession>A0A067SY98</accession>
<feature type="transmembrane region" description="Helical" evidence="1">
    <location>
        <begin position="20"/>
        <end position="39"/>
    </location>
</feature>
<proteinExistence type="predicted"/>
<evidence type="ECO:0000313" key="3">
    <source>
        <dbReference type="Proteomes" id="UP000027222"/>
    </source>
</evidence>
<evidence type="ECO:0000313" key="2">
    <source>
        <dbReference type="EMBL" id="KDR72669.1"/>
    </source>
</evidence>
<keyword evidence="1" id="KW-0812">Transmembrane</keyword>
<keyword evidence="1" id="KW-0472">Membrane</keyword>
<keyword evidence="3" id="KW-1185">Reference proteome</keyword>
<gene>
    <name evidence="2" type="ORF">GALMADRAFT_252841</name>
</gene>
<dbReference type="EMBL" id="KL142388">
    <property type="protein sequence ID" value="KDR72669.1"/>
    <property type="molecule type" value="Genomic_DNA"/>
</dbReference>
<evidence type="ECO:0000256" key="1">
    <source>
        <dbReference type="SAM" id="Phobius"/>
    </source>
</evidence>
<sequence>MSPALNEDNRDMTIWALQEWPFRVLYTLAEMYYIAWSLIKHRRPPPTYDRYPQFTSNNNRNSKDGAQSHRQIYCNQPHSCCSKISYGLYVLFFFDYIFSRFIGDILYSQYPTNILN</sequence>
<name>A0A067SY98_GALM3</name>
<dbReference type="AlphaFoldDB" id="A0A067SY98"/>
<protein>
    <submittedName>
        <fullName evidence="2">Uncharacterized protein</fullName>
    </submittedName>
</protein>
<dbReference type="Proteomes" id="UP000027222">
    <property type="component" value="Unassembled WGS sequence"/>
</dbReference>
<keyword evidence="1" id="KW-1133">Transmembrane helix</keyword>